<dbReference type="InterPro" id="IPR030395">
    <property type="entry name" value="GP_PDE_dom"/>
</dbReference>
<protein>
    <submittedName>
        <fullName evidence="2">Glycerophosphodiester phosphodiesterase</fullName>
    </submittedName>
</protein>
<dbReference type="InterPro" id="IPR017946">
    <property type="entry name" value="PLC-like_Pdiesterase_TIM-brl"/>
</dbReference>
<dbReference type="PANTHER" id="PTHR46211:SF1">
    <property type="entry name" value="GLYCEROPHOSPHODIESTER PHOSPHODIESTERASE, CYTOPLASMIC"/>
    <property type="match status" value="1"/>
</dbReference>
<feature type="domain" description="GP-PDE" evidence="1">
    <location>
        <begin position="1"/>
        <end position="220"/>
    </location>
</feature>
<keyword evidence="3" id="KW-1185">Reference proteome</keyword>
<organism evidence="2 3">
    <name type="scientific">Peribacillus psychrosaccharolyticus</name>
    <name type="common">Bacillus psychrosaccharolyticus</name>
    <dbReference type="NCBI Taxonomy" id="1407"/>
    <lineage>
        <taxon>Bacteria</taxon>
        <taxon>Bacillati</taxon>
        <taxon>Bacillota</taxon>
        <taxon>Bacilli</taxon>
        <taxon>Bacillales</taxon>
        <taxon>Bacillaceae</taxon>
        <taxon>Peribacillus</taxon>
    </lineage>
</organism>
<name>A0A974NRU5_PERPY</name>
<dbReference type="CDD" id="cd08563">
    <property type="entry name" value="GDPD_TtGDE_like"/>
    <property type="match status" value="1"/>
</dbReference>
<dbReference type="EMBL" id="CP068053">
    <property type="protein sequence ID" value="QQT02733.1"/>
    <property type="molecule type" value="Genomic_DNA"/>
</dbReference>
<dbReference type="AlphaFoldDB" id="A0A974NRU5"/>
<evidence type="ECO:0000313" key="3">
    <source>
        <dbReference type="Proteomes" id="UP000595254"/>
    </source>
</evidence>
<dbReference type="Proteomes" id="UP000595254">
    <property type="component" value="Chromosome"/>
</dbReference>
<dbReference type="KEGG" id="ppsr:I6J18_17260"/>
<dbReference type="PROSITE" id="PS51704">
    <property type="entry name" value="GP_PDE"/>
    <property type="match status" value="1"/>
</dbReference>
<dbReference type="GO" id="GO:0008081">
    <property type="term" value="F:phosphoric diester hydrolase activity"/>
    <property type="evidence" value="ECO:0007669"/>
    <property type="project" value="InterPro"/>
</dbReference>
<sequence length="228" mass="25493">MAAFVEADRVGADGIEFDVHLTKDGELVIIHDETLNRTTTLTGFVKDYSAAELRKADAGVKFSPAFSGEGIPFLSEVFEWASANKLIMNVELKNDKLNYPAIEQKVISLIRHYHLESRIVLSSFNHSSIAEVKRLAPDIERALLFEGLPDDIVNILSEKKEAGFHPDAPSLTKELNKQAQELGYVVRPWVANSKEQILKMAEFGVDVIMTDFPEAAIDILQTRDFESM</sequence>
<dbReference type="GO" id="GO:0006629">
    <property type="term" value="P:lipid metabolic process"/>
    <property type="evidence" value="ECO:0007669"/>
    <property type="project" value="InterPro"/>
</dbReference>
<accession>A0A974NRU5</accession>
<dbReference type="SUPFAM" id="SSF51695">
    <property type="entry name" value="PLC-like phosphodiesterases"/>
    <property type="match status" value="1"/>
</dbReference>
<proteinExistence type="predicted"/>
<evidence type="ECO:0000259" key="1">
    <source>
        <dbReference type="PROSITE" id="PS51704"/>
    </source>
</evidence>
<dbReference type="Pfam" id="PF03009">
    <property type="entry name" value="GDPD"/>
    <property type="match status" value="1"/>
</dbReference>
<reference evidence="2 3" key="1">
    <citation type="submission" date="2021-01" db="EMBL/GenBank/DDBJ databases">
        <title>FDA dAtabase for Regulatory Grade micrObial Sequences (FDA-ARGOS): Supporting development and validation of Infectious Disease Dx tests.</title>
        <authorList>
            <person name="Nelson B."/>
            <person name="Plummer A."/>
            <person name="Tallon L."/>
            <person name="Sadzewicz L."/>
            <person name="Zhao X."/>
            <person name="Boylan J."/>
            <person name="Ott S."/>
            <person name="Bowen H."/>
            <person name="Vavikolanu K."/>
            <person name="Mehta A."/>
            <person name="Aluvathingal J."/>
            <person name="Nadendla S."/>
            <person name="Myers T."/>
            <person name="Yan Y."/>
            <person name="Sichtig H."/>
        </authorList>
    </citation>
    <scope>NUCLEOTIDE SEQUENCE [LARGE SCALE GENOMIC DNA]</scope>
    <source>
        <strain evidence="2 3">FDAARGOS_1161</strain>
    </source>
</reference>
<gene>
    <name evidence="2" type="ORF">I6J18_17260</name>
</gene>
<dbReference type="PANTHER" id="PTHR46211">
    <property type="entry name" value="GLYCEROPHOSPHORYL DIESTER PHOSPHODIESTERASE"/>
    <property type="match status" value="1"/>
</dbReference>
<evidence type="ECO:0000313" key="2">
    <source>
        <dbReference type="EMBL" id="QQT02733.1"/>
    </source>
</evidence>
<dbReference type="Gene3D" id="3.20.20.190">
    <property type="entry name" value="Phosphatidylinositol (PI) phosphodiesterase"/>
    <property type="match status" value="1"/>
</dbReference>